<dbReference type="Proteomes" id="UP000265703">
    <property type="component" value="Unassembled WGS sequence"/>
</dbReference>
<evidence type="ECO:0000313" key="1">
    <source>
        <dbReference type="EMBL" id="RIA89564.1"/>
    </source>
</evidence>
<dbReference type="AlphaFoldDB" id="A0A397T3E0"/>
<comment type="caution">
    <text evidence="1">The sequence shown here is derived from an EMBL/GenBank/DDBJ whole genome shotgun (WGS) entry which is preliminary data.</text>
</comment>
<evidence type="ECO:0000313" key="2">
    <source>
        <dbReference type="Proteomes" id="UP000265703"/>
    </source>
</evidence>
<name>A0A397T3E0_9GLOM</name>
<proteinExistence type="predicted"/>
<organism evidence="1 2">
    <name type="scientific">Glomus cerebriforme</name>
    <dbReference type="NCBI Taxonomy" id="658196"/>
    <lineage>
        <taxon>Eukaryota</taxon>
        <taxon>Fungi</taxon>
        <taxon>Fungi incertae sedis</taxon>
        <taxon>Mucoromycota</taxon>
        <taxon>Glomeromycotina</taxon>
        <taxon>Glomeromycetes</taxon>
        <taxon>Glomerales</taxon>
        <taxon>Glomeraceae</taxon>
        <taxon>Glomus</taxon>
    </lineage>
</organism>
<dbReference type="EMBL" id="QKYT01000215">
    <property type="protein sequence ID" value="RIA89564.1"/>
    <property type="molecule type" value="Genomic_DNA"/>
</dbReference>
<gene>
    <name evidence="1" type="ORF">C1645_772071</name>
</gene>
<protein>
    <submittedName>
        <fullName evidence="1">Uncharacterized protein</fullName>
    </submittedName>
</protein>
<accession>A0A397T3E0</accession>
<reference evidence="1 2" key="1">
    <citation type="submission" date="2018-06" db="EMBL/GenBank/DDBJ databases">
        <title>Comparative genomics reveals the genomic features of Rhizophagus irregularis, R. cerebriforme, R. diaphanum and Gigaspora rosea, and their symbiotic lifestyle signature.</title>
        <authorList>
            <person name="Morin E."/>
            <person name="San Clemente H."/>
            <person name="Chen E.C.H."/>
            <person name="De La Providencia I."/>
            <person name="Hainaut M."/>
            <person name="Kuo A."/>
            <person name="Kohler A."/>
            <person name="Murat C."/>
            <person name="Tang N."/>
            <person name="Roy S."/>
            <person name="Loubradou J."/>
            <person name="Henrissat B."/>
            <person name="Grigoriev I.V."/>
            <person name="Corradi N."/>
            <person name="Roux C."/>
            <person name="Martin F.M."/>
        </authorList>
    </citation>
    <scope>NUCLEOTIDE SEQUENCE [LARGE SCALE GENOMIC DNA]</scope>
    <source>
        <strain evidence="1 2">DAOM 227022</strain>
    </source>
</reference>
<sequence length="55" mass="6484">MNIDNINGKGDFLRNHFSSLLIRQNPVYQHHCISTYLLVEHMFGKFSILRLQCYG</sequence>
<keyword evidence="2" id="KW-1185">Reference proteome</keyword>